<keyword evidence="3" id="KW-1185">Reference proteome</keyword>
<evidence type="ECO:0000313" key="2">
    <source>
        <dbReference type="EMBL" id="QJE97453.1"/>
    </source>
</evidence>
<dbReference type="Pfam" id="PF10023">
    <property type="entry name" value="Aminopep"/>
    <property type="match status" value="1"/>
</dbReference>
<name>A0A858RNB5_9BACT</name>
<evidence type="ECO:0000256" key="1">
    <source>
        <dbReference type="SAM" id="SignalP"/>
    </source>
</evidence>
<dbReference type="AlphaFoldDB" id="A0A858RNB5"/>
<keyword evidence="2" id="KW-0645">Protease</keyword>
<feature type="chain" id="PRO_5032975123" evidence="1">
    <location>
        <begin position="21"/>
        <end position="339"/>
    </location>
</feature>
<protein>
    <submittedName>
        <fullName evidence="2">Aminopeptidase</fullName>
    </submittedName>
</protein>
<dbReference type="PIRSF" id="PIRSF029285">
    <property type="entry name" value="Aminopept"/>
    <property type="match status" value="1"/>
</dbReference>
<keyword evidence="1" id="KW-0732">Signal</keyword>
<dbReference type="KEGG" id="luo:HHL09_17225"/>
<accession>A0A858RNB5</accession>
<keyword evidence="2" id="KW-0031">Aminopeptidase</keyword>
<dbReference type="GO" id="GO:0004177">
    <property type="term" value="F:aminopeptidase activity"/>
    <property type="evidence" value="ECO:0007669"/>
    <property type="project" value="UniProtKB-KW"/>
</dbReference>
<proteinExistence type="predicted"/>
<dbReference type="RefSeq" id="WP_169455853.1">
    <property type="nucleotide sequence ID" value="NZ_CP051774.1"/>
</dbReference>
<feature type="signal peptide" evidence="1">
    <location>
        <begin position="1"/>
        <end position="20"/>
    </location>
</feature>
<reference evidence="2 3" key="1">
    <citation type="submission" date="2020-04" db="EMBL/GenBank/DDBJ databases">
        <title>Luteolibacter sp. G-1-1-1 isolated from soil.</title>
        <authorList>
            <person name="Dahal R.H."/>
        </authorList>
    </citation>
    <scope>NUCLEOTIDE SEQUENCE [LARGE SCALE GENOMIC DNA]</scope>
    <source>
        <strain evidence="2 3">G-1-1-1</strain>
    </source>
</reference>
<organism evidence="2 3">
    <name type="scientific">Luteolibacter luteus</name>
    <dbReference type="NCBI Taxonomy" id="2728835"/>
    <lineage>
        <taxon>Bacteria</taxon>
        <taxon>Pseudomonadati</taxon>
        <taxon>Verrucomicrobiota</taxon>
        <taxon>Verrucomicrobiia</taxon>
        <taxon>Verrucomicrobiales</taxon>
        <taxon>Verrucomicrobiaceae</taxon>
        <taxon>Luteolibacter</taxon>
    </lineage>
</organism>
<dbReference type="PROSITE" id="PS51257">
    <property type="entry name" value="PROKAR_LIPOPROTEIN"/>
    <property type="match status" value="1"/>
</dbReference>
<gene>
    <name evidence="2" type="ORF">HHL09_17225</name>
</gene>
<keyword evidence="2" id="KW-0378">Hydrolase</keyword>
<dbReference type="Proteomes" id="UP000501812">
    <property type="component" value="Chromosome"/>
</dbReference>
<evidence type="ECO:0000313" key="3">
    <source>
        <dbReference type="Proteomes" id="UP000501812"/>
    </source>
</evidence>
<sequence length="339" mass="39073">MAFRRISSLVALAPALLALASCQTIHFYQQAAAGQWEIIRKSKPSQPIIADPKTDPALRKQLVAVEKIRAFATDYLTLPGNESYGKYADLGRPYVVWVLYAAPEFSLEPKKWWYPTLGELDYRGYFRKEDSDKLAAKLRSEGYDVQVGGTDAYSTLGWLHDPVLNTFVHSADVDLAELIFHELTHRRLFRDGDTTFNESLANAMAEEGVRRWLRHEGRTKDLKKYEGRLVRRAQFYNKIDQTRADLEKLYASGLPPEEMRKKKAAIFHKLREGFRELRRRWGGRGLESWLTEDINNAHLVALVTYQHHVPTFHKLLADCGGDLDLFYKKAKDLKLEEEE</sequence>
<dbReference type="EMBL" id="CP051774">
    <property type="protein sequence ID" value="QJE97453.1"/>
    <property type="molecule type" value="Genomic_DNA"/>
</dbReference>
<dbReference type="InterPro" id="IPR014553">
    <property type="entry name" value="Aminopept"/>
</dbReference>